<dbReference type="Proteomes" id="UP000015104">
    <property type="component" value="Unassembled WGS sequence"/>
</dbReference>
<keyword evidence="1" id="KW-0732">Signal</keyword>
<proteinExistence type="predicted"/>
<reference evidence="2" key="2">
    <citation type="submission" date="2015-06" db="UniProtKB">
        <authorList>
            <consortium name="EnsemblMetazoa"/>
        </authorList>
    </citation>
    <scope>IDENTIFICATION</scope>
</reference>
<reference evidence="3" key="1">
    <citation type="submission" date="2011-08" db="EMBL/GenBank/DDBJ databases">
        <authorList>
            <person name="Rombauts S."/>
        </authorList>
    </citation>
    <scope>NUCLEOTIDE SEQUENCE</scope>
    <source>
        <strain evidence="3">London</strain>
    </source>
</reference>
<evidence type="ECO:0000313" key="2">
    <source>
        <dbReference type="EnsemblMetazoa" id="tetur18g03711.1"/>
    </source>
</evidence>
<sequence length="139" mass="15582">MLRATFIVNILFLFFIATCEVKSQDNSKTRNQRNSASDYANTLRGSCQQYGHSCLGGHGKRNFNPTVNLEETVKPGLDSFELDQSWPRVSKLPRKKSLLSPSTFYLIPVNVPENGLNSKLIFSPSPFQSIPTDSLEVNQ</sequence>
<dbReference type="EMBL" id="CAEY01000384">
    <property type="status" value="NOT_ANNOTATED_CDS"/>
    <property type="molecule type" value="Genomic_DNA"/>
</dbReference>
<accession>T1KRJ3</accession>
<dbReference type="HOGENOM" id="CLU_1847646_0_0_1"/>
<evidence type="ECO:0000256" key="1">
    <source>
        <dbReference type="SAM" id="SignalP"/>
    </source>
</evidence>
<organism evidence="2 3">
    <name type="scientific">Tetranychus urticae</name>
    <name type="common">Two-spotted spider mite</name>
    <dbReference type="NCBI Taxonomy" id="32264"/>
    <lineage>
        <taxon>Eukaryota</taxon>
        <taxon>Metazoa</taxon>
        <taxon>Ecdysozoa</taxon>
        <taxon>Arthropoda</taxon>
        <taxon>Chelicerata</taxon>
        <taxon>Arachnida</taxon>
        <taxon>Acari</taxon>
        <taxon>Acariformes</taxon>
        <taxon>Trombidiformes</taxon>
        <taxon>Prostigmata</taxon>
        <taxon>Eleutherengona</taxon>
        <taxon>Raphignathae</taxon>
        <taxon>Tetranychoidea</taxon>
        <taxon>Tetranychidae</taxon>
        <taxon>Tetranychus</taxon>
    </lineage>
</organism>
<name>T1KRJ3_TETUR</name>
<feature type="signal peptide" evidence="1">
    <location>
        <begin position="1"/>
        <end position="23"/>
    </location>
</feature>
<evidence type="ECO:0000313" key="3">
    <source>
        <dbReference type="Proteomes" id="UP000015104"/>
    </source>
</evidence>
<dbReference type="AlphaFoldDB" id="T1KRJ3"/>
<dbReference type="EnsemblMetazoa" id="tetur18g03711.1">
    <property type="protein sequence ID" value="tetur18g03711.1"/>
    <property type="gene ID" value="tetur18g03711"/>
</dbReference>
<feature type="chain" id="PRO_5004591778" evidence="1">
    <location>
        <begin position="24"/>
        <end position="139"/>
    </location>
</feature>
<protein>
    <submittedName>
        <fullName evidence="2">Uncharacterized protein</fullName>
    </submittedName>
</protein>
<keyword evidence="3" id="KW-1185">Reference proteome</keyword>